<proteinExistence type="predicted"/>
<keyword evidence="3" id="KW-1185">Reference proteome</keyword>
<comment type="caution">
    <text evidence="2">The sequence shown here is derived from an EMBL/GenBank/DDBJ whole genome shotgun (WGS) entry which is preliminary data.</text>
</comment>
<feature type="compositionally biased region" description="Polar residues" evidence="1">
    <location>
        <begin position="1"/>
        <end position="14"/>
    </location>
</feature>
<reference evidence="3" key="1">
    <citation type="journal article" date="2019" name="Int. J. Syst. Evol. Microbiol.">
        <title>The Global Catalogue of Microorganisms (GCM) 10K type strain sequencing project: providing services to taxonomists for standard genome sequencing and annotation.</title>
        <authorList>
            <consortium name="The Broad Institute Genomics Platform"/>
            <consortium name="The Broad Institute Genome Sequencing Center for Infectious Disease"/>
            <person name="Wu L."/>
            <person name="Ma J."/>
        </authorList>
    </citation>
    <scope>NUCLEOTIDE SEQUENCE [LARGE SCALE GENOMIC DNA]</scope>
    <source>
        <strain evidence="3">NBRC 101365</strain>
    </source>
</reference>
<evidence type="ECO:0000256" key="1">
    <source>
        <dbReference type="SAM" id="MobiDB-lite"/>
    </source>
</evidence>
<dbReference type="Proteomes" id="UP001156882">
    <property type="component" value="Unassembled WGS sequence"/>
</dbReference>
<gene>
    <name evidence="2" type="ORF">GCM10007874_51630</name>
</gene>
<dbReference type="RefSeq" id="WP_284315119.1">
    <property type="nucleotide sequence ID" value="NZ_BSPC01000058.1"/>
</dbReference>
<dbReference type="EMBL" id="BSPC01000058">
    <property type="protein sequence ID" value="GLS22146.1"/>
    <property type="molecule type" value="Genomic_DNA"/>
</dbReference>
<evidence type="ECO:0000313" key="3">
    <source>
        <dbReference type="Proteomes" id="UP001156882"/>
    </source>
</evidence>
<name>A0ABQ6CV55_9HYPH</name>
<sequence>MKLTSTHVERTLSQYPARAIPDDHPMMPRFNSQFGNHTFFIDESGLIILEPAEAGDDGKMTGRVIKLAGWSDDRHTTLMLHDREVTDILVVLDKAA</sequence>
<accession>A0ABQ6CV55</accession>
<evidence type="ECO:0000313" key="2">
    <source>
        <dbReference type="EMBL" id="GLS22146.1"/>
    </source>
</evidence>
<protein>
    <submittedName>
        <fullName evidence="2">Uncharacterized protein</fullName>
    </submittedName>
</protein>
<feature type="region of interest" description="Disordered" evidence="1">
    <location>
        <begin position="1"/>
        <end position="27"/>
    </location>
</feature>
<organism evidence="2 3">
    <name type="scientific">Labrys miyagiensis</name>
    <dbReference type="NCBI Taxonomy" id="346912"/>
    <lineage>
        <taxon>Bacteria</taxon>
        <taxon>Pseudomonadati</taxon>
        <taxon>Pseudomonadota</taxon>
        <taxon>Alphaproteobacteria</taxon>
        <taxon>Hyphomicrobiales</taxon>
        <taxon>Xanthobacteraceae</taxon>
        <taxon>Labrys</taxon>
    </lineage>
</organism>